<dbReference type="Gene3D" id="3.20.20.70">
    <property type="entry name" value="Aldolase class I"/>
    <property type="match status" value="1"/>
</dbReference>
<dbReference type="EC" id="4.3.2.10" evidence="4"/>
<dbReference type="InterPro" id="IPR013785">
    <property type="entry name" value="Aldolase_TIM"/>
</dbReference>
<evidence type="ECO:0000256" key="9">
    <source>
        <dbReference type="ARBA" id="ARBA00025475"/>
    </source>
</evidence>
<dbReference type="PANTHER" id="PTHR21235">
    <property type="entry name" value="IMIDAZOLE GLYCEROL PHOSPHATE SYNTHASE SUBUNIT HISF/H IGP SYNTHASE SUBUNIT HISF/H"/>
    <property type="match status" value="1"/>
</dbReference>
<evidence type="ECO:0000256" key="10">
    <source>
        <dbReference type="ARBA" id="ARBA00030264"/>
    </source>
</evidence>
<keyword evidence="8 15" id="KW-0456">Lyase</keyword>
<dbReference type="Proteomes" id="UP000292036">
    <property type="component" value="Unassembled WGS sequence"/>
</dbReference>
<evidence type="ECO:0000256" key="3">
    <source>
        <dbReference type="ARBA" id="ARBA00011152"/>
    </source>
</evidence>
<reference evidence="15 16" key="1">
    <citation type="submission" date="2019-02" db="EMBL/GenBank/DDBJ databases">
        <title>The genomic architecture of introgression among sibling species of bacteria.</title>
        <authorList>
            <person name="Cavassim M.I.A."/>
            <person name="Moeskjaer S."/>
            <person name="Moslemi C."/>
            <person name="Fields B."/>
            <person name="Bachmann A."/>
            <person name="Vilhjalmsson B."/>
            <person name="Schierup M.H."/>
            <person name="Young J.P.W."/>
            <person name="Andersen S.U."/>
        </authorList>
    </citation>
    <scope>NUCLEOTIDE SEQUENCE [LARGE SCALE GENOMIC DNA]</scope>
    <source>
        <strain evidence="15 16">SM151B</strain>
    </source>
</reference>
<dbReference type="RefSeq" id="WP_027685904.1">
    <property type="nucleotide sequence ID" value="NZ_JAAXBV010000009.1"/>
</dbReference>
<evidence type="ECO:0000256" key="12">
    <source>
        <dbReference type="ARBA" id="ARBA00032401"/>
    </source>
</evidence>
<evidence type="ECO:0000256" key="2">
    <source>
        <dbReference type="ARBA" id="ARBA00009667"/>
    </source>
</evidence>
<comment type="catalytic activity">
    <reaction evidence="13">
        <text>5-[(5-phospho-1-deoxy-D-ribulos-1-ylimino)methylamino]-1-(5-phospho-beta-D-ribosyl)imidazole-4-carboxamide + L-glutamine = D-erythro-1-(imidazol-4-yl)glycerol 3-phosphate + 5-amino-1-(5-phospho-beta-D-ribosyl)imidazole-4-carboxamide + L-glutamate + H(+)</text>
        <dbReference type="Rhea" id="RHEA:24793"/>
        <dbReference type="ChEBI" id="CHEBI:15378"/>
        <dbReference type="ChEBI" id="CHEBI:29985"/>
        <dbReference type="ChEBI" id="CHEBI:58278"/>
        <dbReference type="ChEBI" id="CHEBI:58359"/>
        <dbReference type="ChEBI" id="CHEBI:58475"/>
        <dbReference type="ChEBI" id="CHEBI:58525"/>
        <dbReference type="EC" id="4.3.2.10"/>
    </reaction>
</comment>
<keyword evidence="7 14" id="KW-0368">Histidine biosynthesis</keyword>
<evidence type="ECO:0000256" key="8">
    <source>
        <dbReference type="ARBA" id="ARBA00023239"/>
    </source>
</evidence>
<evidence type="ECO:0000256" key="7">
    <source>
        <dbReference type="ARBA" id="ARBA00023102"/>
    </source>
</evidence>
<dbReference type="PANTHER" id="PTHR21235:SF2">
    <property type="entry name" value="IMIDAZOLE GLYCEROL PHOSPHATE SYNTHASE HISHF"/>
    <property type="match status" value="1"/>
</dbReference>
<name>A0ABD7PN82_RHILE</name>
<evidence type="ECO:0000256" key="14">
    <source>
        <dbReference type="RuleBase" id="RU003657"/>
    </source>
</evidence>
<sequence length="253" mass="27002">MLATRVIPSLLLKGSGLVKTTKFKNPVYIGDPINAIKIFNTKEVDELVLLDITASKEGRGPAFETIRNITNECFMPLSYGGGIRSIDDIRAILKAGIEKIVVNHAAIADPGLIKKAASEFGSQAIIVSIDVKKSLWGGYQVYSSSGAKVWEKDPVRWARMAEGLGAGEIYLTAVDNEGTMKGYDLELIQSVSSAVRIPVIASGGAATIEDFRMAKSQGGASAVAAGAMFVFQGPHRAVLITYPPRDALERAFG</sequence>
<evidence type="ECO:0000256" key="11">
    <source>
        <dbReference type="ARBA" id="ARBA00031409"/>
    </source>
</evidence>
<evidence type="ECO:0000256" key="4">
    <source>
        <dbReference type="ARBA" id="ARBA00012809"/>
    </source>
</evidence>
<accession>A0ABD7PN82</accession>
<evidence type="ECO:0000313" key="15">
    <source>
        <dbReference type="EMBL" id="TAW28400.1"/>
    </source>
</evidence>
<dbReference type="NCBIfam" id="NF038364">
    <property type="entry name" value="AglZ_HisF2_fam"/>
    <property type="match status" value="1"/>
</dbReference>
<dbReference type="InterPro" id="IPR004651">
    <property type="entry name" value="HisF"/>
</dbReference>
<comment type="similarity">
    <text evidence="2 14">Belongs to the HisA/HisF family.</text>
</comment>
<dbReference type="AlphaFoldDB" id="A0ABD7PN82"/>
<protein>
    <recommendedName>
        <fullName evidence="5">Imidazole glycerol phosphate synthase subunit HisF</fullName>
        <ecNumber evidence="4">4.3.2.10</ecNumber>
    </recommendedName>
    <alternativeName>
        <fullName evidence="10">IGP synthase cyclase subunit</fullName>
    </alternativeName>
    <alternativeName>
        <fullName evidence="11">IGP synthase subunit HisF</fullName>
    </alternativeName>
    <alternativeName>
        <fullName evidence="12">ImGP synthase subunit HisF</fullName>
    </alternativeName>
</protein>
<comment type="subunit">
    <text evidence="3">Heterodimer of HisH and HisF.</text>
</comment>
<evidence type="ECO:0000256" key="5">
    <source>
        <dbReference type="ARBA" id="ARBA00016318"/>
    </source>
</evidence>
<evidence type="ECO:0000313" key="16">
    <source>
        <dbReference type="Proteomes" id="UP000292036"/>
    </source>
</evidence>
<dbReference type="InterPro" id="IPR011060">
    <property type="entry name" value="RibuloseP-bd_barrel"/>
</dbReference>
<evidence type="ECO:0000256" key="6">
    <source>
        <dbReference type="ARBA" id="ARBA00022605"/>
    </source>
</evidence>
<evidence type="ECO:0000256" key="1">
    <source>
        <dbReference type="ARBA" id="ARBA00005091"/>
    </source>
</evidence>
<comment type="function">
    <text evidence="9">IGPS catalyzes the conversion of PRFAR and glutamine to IGP, AICAR and glutamate. The HisF subunit catalyzes the cyclization activity that produces IGP and AICAR from PRFAR using the ammonia provided by the HisH subunit.</text>
</comment>
<proteinExistence type="inferred from homology"/>
<comment type="caution">
    <text evidence="15">The sequence shown here is derived from an EMBL/GenBank/DDBJ whole genome shotgun (WGS) entry which is preliminary data.</text>
</comment>
<comment type="pathway">
    <text evidence="1">Amino-acid biosynthesis; L-histidine biosynthesis; L-histidine from 5-phospho-alpha-D-ribose 1-diphosphate: step 5/9.</text>
</comment>
<dbReference type="EMBL" id="SIPS01000001">
    <property type="protein sequence ID" value="TAW28400.1"/>
    <property type="molecule type" value="Genomic_DNA"/>
</dbReference>
<dbReference type="InterPro" id="IPR006062">
    <property type="entry name" value="His_biosynth"/>
</dbReference>
<gene>
    <name evidence="15" type="primary">hisF</name>
    <name evidence="15" type="ORF">ELI19_02225</name>
</gene>
<dbReference type="GO" id="GO:0000105">
    <property type="term" value="P:L-histidine biosynthetic process"/>
    <property type="evidence" value="ECO:0007669"/>
    <property type="project" value="UniProtKB-KW"/>
</dbReference>
<organism evidence="15 16">
    <name type="scientific">Rhizobium leguminosarum</name>
    <dbReference type="NCBI Taxonomy" id="384"/>
    <lineage>
        <taxon>Bacteria</taxon>
        <taxon>Pseudomonadati</taxon>
        <taxon>Pseudomonadota</taxon>
        <taxon>Alphaproteobacteria</taxon>
        <taxon>Hyphomicrobiales</taxon>
        <taxon>Rhizobiaceae</taxon>
        <taxon>Rhizobium/Agrobacterium group</taxon>
        <taxon>Rhizobium</taxon>
    </lineage>
</organism>
<dbReference type="SUPFAM" id="SSF51366">
    <property type="entry name" value="Ribulose-phoshate binding barrel"/>
    <property type="match status" value="1"/>
</dbReference>
<dbReference type="InterPro" id="IPR050064">
    <property type="entry name" value="IGPS_HisA/HisF"/>
</dbReference>
<dbReference type="CDD" id="cd04731">
    <property type="entry name" value="HisF"/>
    <property type="match status" value="1"/>
</dbReference>
<keyword evidence="6 14" id="KW-0028">Amino-acid biosynthesis</keyword>
<dbReference type="GO" id="GO:0016829">
    <property type="term" value="F:lyase activity"/>
    <property type="evidence" value="ECO:0007669"/>
    <property type="project" value="UniProtKB-KW"/>
</dbReference>
<dbReference type="Pfam" id="PF00977">
    <property type="entry name" value="His_biosynth"/>
    <property type="match status" value="1"/>
</dbReference>
<evidence type="ECO:0000256" key="13">
    <source>
        <dbReference type="ARBA" id="ARBA00047838"/>
    </source>
</evidence>